<feature type="region of interest" description="Disordered" evidence="1">
    <location>
        <begin position="68"/>
        <end position="89"/>
    </location>
</feature>
<dbReference type="PANTHER" id="PTHR15629">
    <property type="entry name" value="SH3YL1 PROTEIN"/>
    <property type="match status" value="1"/>
</dbReference>
<name>A0AAE8N6W7_9PEZI</name>
<feature type="domain" description="Ysc84 actin-binding" evidence="2">
    <location>
        <begin position="146"/>
        <end position="273"/>
    </location>
</feature>
<dbReference type="InterPro" id="IPR051702">
    <property type="entry name" value="SH3_domain_YSC84-like"/>
</dbReference>
<dbReference type="GO" id="GO:0035091">
    <property type="term" value="F:phosphatidylinositol binding"/>
    <property type="evidence" value="ECO:0007669"/>
    <property type="project" value="TreeGrafter"/>
</dbReference>
<feature type="compositionally biased region" description="Polar residues" evidence="1">
    <location>
        <begin position="397"/>
        <end position="415"/>
    </location>
</feature>
<dbReference type="AlphaFoldDB" id="A0AAE8N6W7"/>
<feature type="compositionally biased region" description="Polar residues" evidence="1">
    <location>
        <begin position="16"/>
        <end position="31"/>
    </location>
</feature>
<feature type="region of interest" description="Disordered" evidence="1">
    <location>
        <begin position="397"/>
        <end position="430"/>
    </location>
</feature>
<evidence type="ECO:0000313" key="3">
    <source>
        <dbReference type="EMBL" id="SPO05950.1"/>
    </source>
</evidence>
<comment type="caution">
    <text evidence="3">The sequence shown here is derived from an EMBL/GenBank/DDBJ whole genome shotgun (WGS) entry which is preliminary data.</text>
</comment>
<dbReference type="Pfam" id="PF04366">
    <property type="entry name" value="Ysc84"/>
    <property type="match status" value="1"/>
</dbReference>
<feature type="region of interest" description="Disordered" evidence="1">
    <location>
        <begin position="1"/>
        <end position="39"/>
    </location>
</feature>
<keyword evidence="4" id="KW-1185">Reference proteome</keyword>
<feature type="compositionally biased region" description="Basic and acidic residues" evidence="1">
    <location>
        <begin position="416"/>
        <end position="430"/>
    </location>
</feature>
<evidence type="ECO:0000259" key="2">
    <source>
        <dbReference type="Pfam" id="PF04366"/>
    </source>
</evidence>
<feature type="compositionally biased region" description="Acidic residues" evidence="1">
    <location>
        <begin position="505"/>
        <end position="527"/>
    </location>
</feature>
<feature type="region of interest" description="Disordered" evidence="1">
    <location>
        <begin position="563"/>
        <end position="644"/>
    </location>
</feature>
<protein>
    <submittedName>
        <fullName evidence="3">Related to YSC84 - protein involved in the organization of the actin cytoskeleton</fullName>
    </submittedName>
</protein>
<reference evidence="3" key="1">
    <citation type="submission" date="2018-03" db="EMBL/GenBank/DDBJ databases">
        <authorList>
            <person name="Guldener U."/>
        </authorList>
    </citation>
    <scope>NUCLEOTIDE SEQUENCE</scope>
</reference>
<dbReference type="InterPro" id="IPR007461">
    <property type="entry name" value="Ysc84_actin-binding"/>
</dbReference>
<evidence type="ECO:0000256" key="1">
    <source>
        <dbReference type="SAM" id="MobiDB-lite"/>
    </source>
</evidence>
<feature type="compositionally biased region" description="Polar residues" evidence="1">
    <location>
        <begin position="73"/>
        <end position="89"/>
    </location>
</feature>
<feature type="region of interest" description="Disordered" evidence="1">
    <location>
        <begin position="293"/>
        <end position="313"/>
    </location>
</feature>
<dbReference type="Proteomes" id="UP001187682">
    <property type="component" value="Unassembled WGS sequence"/>
</dbReference>
<proteinExistence type="predicted"/>
<feature type="compositionally biased region" description="Low complexity" evidence="1">
    <location>
        <begin position="485"/>
        <end position="500"/>
    </location>
</feature>
<gene>
    <name evidence="3" type="ORF">DNG_08639</name>
</gene>
<accession>A0AAE8N6W7</accession>
<organism evidence="3 4">
    <name type="scientific">Cephalotrichum gorgonifer</name>
    <dbReference type="NCBI Taxonomy" id="2041049"/>
    <lineage>
        <taxon>Eukaryota</taxon>
        <taxon>Fungi</taxon>
        <taxon>Dikarya</taxon>
        <taxon>Ascomycota</taxon>
        <taxon>Pezizomycotina</taxon>
        <taxon>Sordariomycetes</taxon>
        <taxon>Hypocreomycetidae</taxon>
        <taxon>Microascales</taxon>
        <taxon>Microascaceae</taxon>
        <taxon>Cephalotrichum</taxon>
    </lineage>
</organism>
<evidence type="ECO:0000313" key="4">
    <source>
        <dbReference type="Proteomes" id="UP001187682"/>
    </source>
</evidence>
<sequence length="729" mass="78184">MHRVSALLSWDRRKSAQTPPNLQRLSTTASSPPKLKKEAFWPSTLDQECEKAARILKSFCSDGCLTPPGGDRSVTSPTRETAEPESQSPVNLVKRIPKRIVQNAAGIAIFTCMRSGMWMTGSGGSGILIARKADGTWSPPSALLLHTPTLSFVIGVDIYDCVLVINNLSALESIMQPQVTLGEDIGLSNGPMVALGSGEEEIRWKDLGNTVLTYLKAKGQVQTVNLNGCILTERGNENERFYGGNATMMDILAGNVYKIVDETRPLFEVIKQAEGRSDFDSNIVDQISSQCAPGDAVIESRGPTPPESPSRMSSFGVPDMEDPDPFGVLALEMAGLEIREAGTQMRPSSSQFDFAPSPTSPLFPRFKRRSVDTVATRSNRNSCLSVRTEHMHATDAYTQTEASITPHTTPSLSQSEDGHDRQSLEKAKGLDDVIEEEVDYTKIDFSPIQRLNGPSLDGATVVESPATTDDDRDAEHNASSDEAKPPASAPTSAPTSPDLTPELKPEDEDDGDDADDEDDEDDEDYDEPVVVFEVASAVKPVRTNVTAVRSQVVQAKGAIVTIPKRVPPPLPLRNPARSSLRASRSDFGDASSLAGTPSRASFASEKPETPARNSFASGIKSEGADGESEARLSQETPVKTTVDVDVQAQTPVAVKTKYPLSKETPADAAVVEEKEVSADDASVAHTDDALTTKGQVEIEEGTNLVPRVDEQLKCADVAVRAAPQGIAAA</sequence>
<dbReference type="PANTHER" id="PTHR15629:SF8">
    <property type="entry name" value="DUF500 DOMAIN PROTEIN (AFU_ORTHOLOGUE AFUA_5G07310)"/>
    <property type="match status" value="1"/>
</dbReference>
<feature type="region of interest" description="Disordered" evidence="1">
    <location>
        <begin position="674"/>
        <end position="694"/>
    </location>
</feature>
<feature type="compositionally biased region" description="Basic and acidic residues" evidence="1">
    <location>
        <begin position="473"/>
        <end position="484"/>
    </location>
</feature>
<dbReference type="EMBL" id="ONZQ02000014">
    <property type="protein sequence ID" value="SPO05950.1"/>
    <property type="molecule type" value="Genomic_DNA"/>
</dbReference>
<feature type="region of interest" description="Disordered" evidence="1">
    <location>
        <begin position="448"/>
        <end position="529"/>
    </location>
</feature>
<dbReference type="CDD" id="cd11524">
    <property type="entry name" value="SYLF"/>
    <property type="match status" value="1"/>
</dbReference>